<dbReference type="PANTHER" id="PTHR11439">
    <property type="entry name" value="GAG-POL-RELATED RETROTRANSPOSON"/>
    <property type="match status" value="1"/>
</dbReference>
<proteinExistence type="predicted"/>
<organism evidence="1 2">
    <name type="scientific">Senna tora</name>
    <dbReference type="NCBI Taxonomy" id="362788"/>
    <lineage>
        <taxon>Eukaryota</taxon>
        <taxon>Viridiplantae</taxon>
        <taxon>Streptophyta</taxon>
        <taxon>Embryophyta</taxon>
        <taxon>Tracheophyta</taxon>
        <taxon>Spermatophyta</taxon>
        <taxon>Magnoliopsida</taxon>
        <taxon>eudicotyledons</taxon>
        <taxon>Gunneridae</taxon>
        <taxon>Pentapetalae</taxon>
        <taxon>rosids</taxon>
        <taxon>fabids</taxon>
        <taxon>Fabales</taxon>
        <taxon>Fabaceae</taxon>
        <taxon>Caesalpinioideae</taxon>
        <taxon>Cassia clade</taxon>
        <taxon>Senna</taxon>
    </lineage>
</organism>
<dbReference type="Proteomes" id="UP000634136">
    <property type="component" value="Unassembled WGS sequence"/>
</dbReference>
<accession>A0A834TSC4</accession>
<gene>
    <name evidence="1" type="ORF">G2W53_018326</name>
</gene>
<name>A0A834TSC4_9FABA</name>
<dbReference type="AlphaFoldDB" id="A0A834TSC4"/>
<dbReference type="EMBL" id="JAAIUW010000006">
    <property type="protein sequence ID" value="KAF7827162.1"/>
    <property type="molecule type" value="Genomic_DNA"/>
</dbReference>
<evidence type="ECO:0000313" key="1">
    <source>
        <dbReference type="EMBL" id="KAF7827162.1"/>
    </source>
</evidence>
<dbReference type="OrthoDB" id="1193675at2759"/>
<reference evidence="1" key="1">
    <citation type="submission" date="2020-09" db="EMBL/GenBank/DDBJ databases">
        <title>Genome-Enabled Discovery of Anthraquinone Biosynthesis in Senna tora.</title>
        <authorList>
            <person name="Kang S.-H."/>
            <person name="Pandey R.P."/>
            <person name="Lee C.-M."/>
            <person name="Sim J.-S."/>
            <person name="Jeong J.-T."/>
            <person name="Choi B.-S."/>
            <person name="Jung M."/>
            <person name="Ginzburg D."/>
            <person name="Zhao K."/>
            <person name="Won S.Y."/>
            <person name="Oh T.-J."/>
            <person name="Yu Y."/>
            <person name="Kim N.-H."/>
            <person name="Lee O.R."/>
            <person name="Lee T.-H."/>
            <person name="Bashyal P."/>
            <person name="Kim T.-S."/>
            <person name="Lee W.-H."/>
            <person name="Kawkins C."/>
            <person name="Kim C.-K."/>
            <person name="Kim J.S."/>
            <person name="Ahn B.O."/>
            <person name="Rhee S.Y."/>
            <person name="Sohng J.K."/>
        </authorList>
    </citation>
    <scope>NUCLEOTIDE SEQUENCE</scope>
    <source>
        <tissue evidence="1">Leaf</tissue>
    </source>
</reference>
<dbReference type="PANTHER" id="PTHR11439:SF455">
    <property type="entry name" value="RLK (RECEPTOR-LIKE PROTEIN KINASE) 8, PUTATIVE-RELATED"/>
    <property type="match status" value="1"/>
</dbReference>
<evidence type="ECO:0000313" key="2">
    <source>
        <dbReference type="Proteomes" id="UP000634136"/>
    </source>
</evidence>
<comment type="caution">
    <text evidence="1">The sequence shown here is derived from an EMBL/GenBank/DDBJ whole genome shotgun (WGS) entry which is preliminary data.</text>
</comment>
<sequence length="151" mass="16508">MSTTKLVSTPMTSGLRLSKEGTNFMPNPQLYSTVVGSLQYATITRPELSFAINKVSQFMHSPQQVHWQAVKRILSKGIKSPGALSKIVLPLKLAASRLASQVVCALISFMDAMTLGLGKLVYLDLPIAYLSMAGRRECMFVGFVVICIPWA</sequence>
<protein>
    <submittedName>
        <fullName evidence="1">Retrovirus-related Pol polyprotein from transposon RE2</fullName>
    </submittedName>
</protein>
<keyword evidence="2" id="KW-1185">Reference proteome</keyword>